<dbReference type="EMBL" id="JABSTQ010000778">
    <property type="protein sequence ID" value="KAG0445200.1"/>
    <property type="molecule type" value="Genomic_DNA"/>
</dbReference>
<sequence length="499" mass="56126">RRLNHCYAPGCKTGYARTHQDHRISLFKAPADEERRLAWQRNLHRLDKPLDADCAMCELHFEPHFILRDYVHVINGTEVRTPRGTPTLAPDAVPTILPNLPAHLSKKTPAPRPQRKRRQVTPAESDRKCRRTDERSPSPPESPSTSAAVGVDEASDVVAGLEELRKLALPSKSWARHEFPDFVGVSYVACDLNPRTSELAIGRAVFFHLSNEDSVEYNVFLLNKLVEASRLVTVQEATDLLKRAARIPLCCGAAEPSSVSSSELTEGLKTQMQLKIGVFFNVHCMGKSQREAGKVAGFVDLGPFTPQEEERLLSDHGLPRREALKLDANNITMKAMLRLTNTHLQPNNFEKMRVTYVFQLFGTKALRGLTQSQVQELVDFLDFLTKWENHAEKKHFLSDSTAEGLRDQTAGSYKQQHLIDKLINKGDFGEAQAALDSNSTSTPGHPYNMQRTPVEERTDAEPAELRREETFSSFKSGRLQRRRRFSTLEGPPPGVPSRH</sequence>
<protein>
    <submittedName>
        <fullName evidence="1">Uncharacterized protein</fullName>
    </submittedName>
</protein>
<dbReference type="Proteomes" id="UP000805193">
    <property type="component" value="Unassembled WGS sequence"/>
</dbReference>
<evidence type="ECO:0000313" key="1">
    <source>
        <dbReference type="EMBL" id="KAG0445200.1"/>
    </source>
</evidence>
<proteinExistence type="predicted"/>
<evidence type="ECO:0000313" key="2">
    <source>
        <dbReference type="Proteomes" id="UP000805193"/>
    </source>
</evidence>
<accession>A0AC60R268</accession>
<comment type="caution">
    <text evidence="1">The sequence shown here is derived from an EMBL/GenBank/DDBJ whole genome shotgun (WGS) entry which is preliminary data.</text>
</comment>
<feature type="non-terminal residue" evidence="1">
    <location>
        <position position="1"/>
    </location>
</feature>
<gene>
    <name evidence="1" type="ORF">HPB47_018602</name>
</gene>
<keyword evidence="2" id="KW-1185">Reference proteome</keyword>
<organism evidence="1 2">
    <name type="scientific">Ixodes persulcatus</name>
    <name type="common">Taiga tick</name>
    <dbReference type="NCBI Taxonomy" id="34615"/>
    <lineage>
        <taxon>Eukaryota</taxon>
        <taxon>Metazoa</taxon>
        <taxon>Ecdysozoa</taxon>
        <taxon>Arthropoda</taxon>
        <taxon>Chelicerata</taxon>
        <taxon>Arachnida</taxon>
        <taxon>Acari</taxon>
        <taxon>Parasitiformes</taxon>
        <taxon>Ixodida</taxon>
        <taxon>Ixodoidea</taxon>
        <taxon>Ixodidae</taxon>
        <taxon>Ixodinae</taxon>
        <taxon>Ixodes</taxon>
    </lineage>
</organism>
<reference evidence="1 2" key="1">
    <citation type="journal article" date="2020" name="Cell">
        <title>Large-Scale Comparative Analyses of Tick Genomes Elucidate Their Genetic Diversity and Vector Capacities.</title>
        <authorList>
            <consortium name="Tick Genome and Microbiome Consortium (TIGMIC)"/>
            <person name="Jia N."/>
            <person name="Wang J."/>
            <person name="Shi W."/>
            <person name="Du L."/>
            <person name="Sun Y."/>
            <person name="Zhan W."/>
            <person name="Jiang J.F."/>
            <person name="Wang Q."/>
            <person name="Zhang B."/>
            <person name="Ji P."/>
            <person name="Bell-Sakyi L."/>
            <person name="Cui X.M."/>
            <person name="Yuan T.T."/>
            <person name="Jiang B.G."/>
            <person name="Yang W.F."/>
            <person name="Lam T.T."/>
            <person name="Chang Q.C."/>
            <person name="Ding S.J."/>
            <person name="Wang X.J."/>
            <person name="Zhu J.G."/>
            <person name="Ruan X.D."/>
            <person name="Zhao L."/>
            <person name="Wei J.T."/>
            <person name="Ye R.Z."/>
            <person name="Que T.C."/>
            <person name="Du C.H."/>
            <person name="Zhou Y.H."/>
            <person name="Cheng J.X."/>
            <person name="Dai P.F."/>
            <person name="Guo W.B."/>
            <person name="Han X.H."/>
            <person name="Huang E.J."/>
            <person name="Li L.F."/>
            <person name="Wei W."/>
            <person name="Gao Y.C."/>
            <person name="Liu J.Z."/>
            <person name="Shao H.Z."/>
            <person name="Wang X."/>
            <person name="Wang C.C."/>
            <person name="Yang T.C."/>
            <person name="Huo Q.B."/>
            <person name="Li W."/>
            <person name="Chen H.Y."/>
            <person name="Chen S.E."/>
            <person name="Zhou L.G."/>
            <person name="Ni X.B."/>
            <person name="Tian J.H."/>
            <person name="Sheng Y."/>
            <person name="Liu T."/>
            <person name="Pan Y.S."/>
            <person name="Xia L.Y."/>
            <person name="Li J."/>
            <person name="Zhao F."/>
            <person name="Cao W.C."/>
        </authorList>
    </citation>
    <scope>NUCLEOTIDE SEQUENCE [LARGE SCALE GENOMIC DNA]</scope>
    <source>
        <strain evidence="1">Iper-2018</strain>
    </source>
</reference>
<name>A0AC60R268_IXOPE</name>